<dbReference type="OrthoDB" id="26719at2759"/>
<protein>
    <recommendedName>
        <fullName evidence="1">holo-[acyl-carrier-protein] synthase</fullName>
        <ecNumber evidence="1">2.7.8.7</ecNumber>
    </recommendedName>
</protein>
<dbReference type="InterPro" id="IPR055066">
    <property type="entry name" value="AASDHPPT_N"/>
</dbReference>
<dbReference type="Pfam" id="PF22624">
    <property type="entry name" value="AASDHPPT_N"/>
    <property type="match status" value="1"/>
</dbReference>
<accession>A0A8H7S609</accession>
<evidence type="ECO:0000313" key="5">
    <source>
        <dbReference type="Proteomes" id="UP000646827"/>
    </source>
</evidence>
<dbReference type="GO" id="GO:0019878">
    <property type="term" value="P:lysine biosynthetic process via aminoadipic acid"/>
    <property type="evidence" value="ECO:0007669"/>
    <property type="project" value="TreeGrafter"/>
</dbReference>
<keyword evidence="5" id="KW-1185">Reference proteome</keyword>
<reference evidence="4 5" key="1">
    <citation type="submission" date="2020-12" db="EMBL/GenBank/DDBJ databases">
        <title>Metabolic potential, ecology and presence of endohyphal bacteria is reflected in genomic diversity of Mucoromycotina.</title>
        <authorList>
            <person name="Muszewska A."/>
            <person name="Okrasinska A."/>
            <person name="Steczkiewicz K."/>
            <person name="Drgas O."/>
            <person name="Orlowska M."/>
            <person name="Perlinska-Lenart U."/>
            <person name="Aleksandrzak-Piekarczyk T."/>
            <person name="Szatraj K."/>
            <person name="Zielenkiewicz U."/>
            <person name="Pilsyk S."/>
            <person name="Malc E."/>
            <person name="Mieczkowski P."/>
            <person name="Kruszewska J.S."/>
            <person name="Biernat P."/>
            <person name="Pawlowska J."/>
        </authorList>
    </citation>
    <scope>NUCLEOTIDE SEQUENCE [LARGE SCALE GENOMIC DNA]</scope>
    <source>
        <strain evidence="4 5">CBS 142.35</strain>
    </source>
</reference>
<name>A0A8H7S609_9FUNG</name>
<evidence type="ECO:0000256" key="1">
    <source>
        <dbReference type="ARBA" id="ARBA00013172"/>
    </source>
</evidence>
<comment type="caution">
    <text evidence="4">The sequence shown here is derived from an EMBL/GenBank/DDBJ whole genome shotgun (WGS) entry which is preliminary data.</text>
</comment>
<dbReference type="PANTHER" id="PTHR12215">
    <property type="entry name" value="PHOSPHOPANTETHEINE TRANSFERASE"/>
    <property type="match status" value="1"/>
</dbReference>
<dbReference type="GO" id="GO:0000287">
    <property type="term" value="F:magnesium ion binding"/>
    <property type="evidence" value="ECO:0007669"/>
    <property type="project" value="InterPro"/>
</dbReference>
<evidence type="ECO:0000313" key="4">
    <source>
        <dbReference type="EMBL" id="KAG2222795.1"/>
    </source>
</evidence>
<dbReference type="Gene3D" id="3.90.470.20">
    <property type="entry name" value="4'-phosphopantetheinyl transferase domain"/>
    <property type="match status" value="1"/>
</dbReference>
<sequence>MILLAFNIRQELNETKFNEAISWLETKEERERILRFKFENDRRLALASQLLRRYVFVRYYGMTLNSLEFVQEQKGGKPKLLGFNNLYDFNVSHQGDWVILIATNQFNQKVGIDIVTTDSMSSMSSNTLINTFTPQKHFMLYGH</sequence>
<dbReference type="AlphaFoldDB" id="A0A8H7S609"/>
<evidence type="ECO:0000259" key="3">
    <source>
        <dbReference type="Pfam" id="PF22624"/>
    </source>
</evidence>
<dbReference type="InterPro" id="IPR050559">
    <property type="entry name" value="P-Pant_transferase_sf"/>
</dbReference>
<proteinExistence type="predicted"/>
<dbReference type="PANTHER" id="PTHR12215:SF10">
    <property type="entry name" value="L-AMINOADIPATE-SEMIALDEHYDE DEHYDROGENASE-PHOSPHOPANTETHEINYL TRANSFERASE"/>
    <property type="match status" value="1"/>
</dbReference>
<feature type="domain" description="4'-phosphopantetheinyl transferase N-terminal" evidence="3">
    <location>
        <begin position="15"/>
        <end position="103"/>
    </location>
</feature>
<dbReference type="InterPro" id="IPR037143">
    <property type="entry name" value="4-PPantetheinyl_Trfase_dom_sf"/>
</dbReference>
<dbReference type="SUPFAM" id="SSF56214">
    <property type="entry name" value="4'-phosphopantetheinyl transferase"/>
    <property type="match status" value="1"/>
</dbReference>
<dbReference type="GO" id="GO:0008897">
    <property type="term" value="F:holo-[acyl-carrier-protein] synthase activity"/>
    <property type="evidence" value="ECO:0007669"/>
    <property type="project" value="UniProtKB-EC"/>
</dbReference>
<dbReference type="EC" id="2.7.8.7" evidence="1"/>
<dbReference type="Proteomes" id="UP000646827">
    <property type="component" value="Unassembled WGS sequence"/>
</dbReference>
<dbReference type="EMBL" id="JAEPRB010000074">
    <property type="protein sequence ID" value="KAG2222795.1"/>
    <property type="molecule type" value="Genomic_DNA"/>
</dbReference>
<gene>
    <name evidence="4" type="ORF">INT45_011605</name>
</gene>
<evidence type="ECO:0000256" key="2">
    <source>
        <dbReference type="ARBA" id="ARBA00022679"/>
    </source>
</evidence>
<dbReference type="GO" id="GO:0005829">
    <property type="term" value="C:cytosol"/>
    <property type="evidence" value="ECO:0007669"/>
    <property type="project" value="TreeGrafter"/>
</dbReference>
<organism evidence="4 5">
    <name type="scientific">Circinella minor</name>
    <dbReference type="NCBI Taxonomy" id="1195481"/>
    <lineage>
        <taxon>Eukaryota</taxon>
        <taxon>Fungi</taxon>
        <taxon>Fungi incertae sedis</taxon>
        <taxon>Mucoromycota</taxon>
        <taxon>Mucoromycotina</taxon>
        <taxon>Mucoromycetes</taxon>
        <taxon>Mucorales</taxon>
        <taxon>Lichtheimiaceae</taxon>
        <taxon>Circinella</taxon>
    </lineage>
</organism>
<keyword evidence="2" id="KW-0808">Transferase</keyword>